<feature type="chain" id="PRO_5001755140" description="Surface layer protein A domain-containing protein" evidence="1">
    <location>
        <begin position="29"/>
        <end position="167"/>
    </location>
</feature>
<feature type="signal peptide" evidence="1">
    <location>
        <begin position="1"/>
        <end position="28"/>
    </location>
</feature>
<proteinExistence type="predicted"/>
<dbReference type="Proteomes" id="UP000028700">
    <property type="component" value="Unassembled WGS sequence"/>
</dbReference>
<accession>A0A081BKF5</accession>
<protein>
    <recommendedName>
        <fullName evidence="4">Surface layer protein A domain-containing protein</fullName>
    </recommendedName>
</protein>
<organism evidence="2 3">
    <name type="scientific">Secundilactobacillus oryzae JCM 18671</name>
    <dbReference type="NCBI Taxonomy" id="1291743"/>
    <lineage>
        <taxon>Bacteria</taxon>
        <taxon>Bacillati</taxon>
        <taxon>Bacillota</taxon>
        <taxon>Bacilli</taxon>
        <taxon>Lactobacillales</taxon>
        <taxon>Lactobacillaceae</taxon>
        <taxon>Secundilactobacillus</taxon>
    </lineage>
</organism>
<dbReference type="STRING" id="1291743.LOSG293_350120"/>
<evidence type="ECO:0008006" key="4">
    <source>
        <dbReference type="Google" id="ProtNLM"/>
    </source>
</evidence>
<dbReference type="EMBL" id="BBJM01000035">
    <property type="protein sequence ID" value="GAK48523.1"/>
    <property type="molecule type" value="Genomic_DNA"/>
</dbReference>
<sequence>MRKQVMAGLLGLAAFVAVGVSTTNVAQAAATVKINGATVYKKYLNIDTYYKTNKATKAKIFYDKVSSGQSGYSKTVTLPKGTIVASDLGKNSKFYFYENRLNYGLVNKYAKKGYVVGAHSYGVSVSPSSFKKISTPSYLPTWSYGNLYLGGASAAKKFYEYPCESEC</sequence>
<name>A0A081BKF5_9LACO</name>
<dbReference type="AlphaFoldDB" id="A0A081BKF5"/>
<keyword evidence="3" id="KW-1185">Reference proteome</keyword>
<comment type="caution">
    <text evidence="2">The sequence shown here is derived from an EMBL/GenBank/DDBJ whole genome shotgun (WGS) entry which is preliminary data.</text>
</comment>
<dbReference type="OrthoDB" id="2300155at2"/>
<reference evidence="2" key="1">
    <citation type="journal article" date="2014" name="Genome Announc.">
        <title>Draft Genome Sequence of Lactobacillus oryzae Strain SG293T.</title>
        <authorList>
            <person name="Tanizawa Y."/>
            <person name="Fujisawa T."/>
            <person name="Mochizuki T."/>
            <person name="Kaminuma E."/>
            <person name="Nakamura Y."/>
            <person name="Tohno M."/>
        </authorList>
    </citation>
    <scope>NUCLEOTIDE SEQUENCE [LARGE SCALE GENOMIC DNA]</scope>
    <source>
        <strain evidence="2">SG293</strain>
    </source>
</reference>
<evidence type="ECO:0000313" key="3">
    <source>
        <dbReference type="Proteomes" id="UP000028700"/>
    </source>
</evidence>
<gene>
    <name evidence="2" type="ORF">LOSG293_350120</name>
</gene>
<evidence type="ECO:0000313" key="2">
    <source>
        <dbReference type="EMBL" id="GAK48523.1"/>
    </source>
</evidence>
<dbReference type="RefSeq" id="WP_034529225.1">
    <property type="nucleotide sequence ID" value="NZ_BBJM01000035.1"/>
</dbReference>
<evidence type="ECO:0000256" key="1">
    <source>
        <dbReference type="SAM" id="SignalP"/>
    </source>
</evidence>
<keyword evidence="1" id="KW-0732">Signal</keyword>